<dbReference type="SUPFAM" id="SSF54593">
    <property type="entry name" value="Glyoxalase/Bleomycin resistance protein/Dihydroxybiphenyl dioxygenase"/>
    <property type="match status" value="1"/>
</dbReference>
<dbReference type="GO" id="GO:0051213">
    <property type="term" value="F:dioxygenase activity"/>
    <property type="evidence" value="ECO:0007669"/>
    <property type="project" value="UniProtKB-KW"/>
</dbReference>
<dbReference type="InterPro" id="IPR004360">
    <property type="entry name" value="Glyas_Fos-R_dOase_dom"/>
</dbReference>
<evidence type="ECO:0000313" key="2">
    <source>
        <dbReference type="EMBL" id="KAF2183936.1"/>
    </source>
</evidence>
<proteinExistence type="predicted"/>
<dbReference type="InterPro" id="IPR037523">
    <property type="entry name" value="VOC_core"/>
</dbReference>
<gene>
    <name evidence="2" type="ORF">K469DRAFT_667678</name>
</gene>
<evidence type="ECO:0000259" key="1">
    <source>
        <dbReference type="PROSITE" id="PS51819"/>
    </source>
</evidence>
<keyword evidence="2" id="KW-0223">Dioxygenase</keyword>
<dbReference type="InterPro" id="IPR029068">
    <property type="entry name" value="Glyas_Bleomycin-R_OHBP_Dase"/>
</dbReference>
<dbReference type="EMBL" id="ML994640">
    <property type="protein sequence ID" value="KAF2183936.1"/>
    <property type="molecule type" value="Genomic_DNA"/>
</dbReference>
<dbReference type="OrthoDB" id="16820at2759"/>
<keyword evidence="2" id="KW-0560">Oxidoreductase</keyword>
<sequence>MERQADTNDTLPFKLTVGNDPPANPATQGYFINHICLLASNLTASRQWYSEVLGMRHIFTFDVSPNYAIMYMGHAQGGRNGTGFQTGAEMVRDKNNMAGLLELQSYKKSTNHSYTPDSRMTFSHIGLIVDDLGQAQARFDAMGVNIIKRRGELDWSPETGNRLFTGAWGFSDLDDEEVQKDIEAAMPGIEVIGFKELIIIADPDNNLIEVQALNPTSI</sequence>
<dbReference type="PANTHER" id="PTHR10374">
    <property type="entry name" value="LACTOYLGLUTATHIONE LYASE GLYOXALASE I"/>
    <property type="match status" value="1"/>
</dbReference>
<evidence type="ECO:0000313" key="3">
    <source>
        <dbReference type="Proteomes" id="UP000800200"/>
    </source>
</evidence>
<organism evidence="2 3">
    <name type="scientific">Zopfia rhizophila CBS 207.26</name>
    <dbReference type="NCBI Taxonomy" id="1314779"/>
    <lineage>
        <taxon>Eukaryota</taxon>
        <taxon>Fungi</taxon>
        <taxon>Dikarya</taxon>
        <taxon>Ascomycota</taxon>
        <taxon>Pezizomycotina</taxon>
        <taxon>Dothideomycetes</taxon>
        <taxon>Dothideomycetes incertae sedis</taxon>
        <taxon>Zopfiaceae</taxon>
        <taxon>Zopfia</taxon>
    </lineage>
</organism>
<reference evidence="2" key="1">
    <citation type="journal article" date="2020" name="Stud. Mycol.">
        <title>101 Dothideomycetes genomes: a test case for predicting lifestyles and emergence of pathogens.</title>
        <authorList>
            <person name="Haridas S."/>
            <person name="Albert R."/>
            <person name="Binder M."/>
            <person name="Bloem J."/>
            <person name="Labutti K."/>
            <person name="Salamov A."/>
            <person name="Andreopoulos B."/>
            <person name="Baker S."/>
            <person name="Barry K."/>
            <person name="Bills G."/>
            <person name="Bluhm B."/>
            <person name="Cannon C."/>
            <person name="Castanera R."/>
            <person name="Culley D."/>
            <person name="Daum C."/>
            <person name="Ezra D."/>
            <person name="Gonzalez J."/>
            <person name="Henrissat B."/>
            <person name="Kuo A."/>
            <person name="Liang C."/>
            <person name="Lipzen A."/>
            <person name="Lutzoni F."/>
            <person name="Magnuson J."/>
            <person name="Mondo S."/>
            <person name="Nolan M."/>
            <person name="Ohm R."/>
            <person name="Pangilinan J."/>
            <person name="Park H.-J."/>
            <person name="Ramirez L."/>
            <person name="Alfaro M."/>
            <person name="Sun H."/>
            <person name="Tritt A."/>
            <person name="Yoshinaga Y."/>
            <person name="Zwiers L.-H."/>
            <person name="Turgeon B."/>
            <person name="Goodwin S."/>
            <person name="Spatafora J."/>
            <person name="Crous P."/>
            <person name="Grigoriev I."/>
        </authorList>
    </citation>
    <scope>NUCLEOTIDE SEQUENCE</scope>
    <source>
        <strain evidence="2">CBS 207.26</strain>
    </source>
</reference>
<dbReference type="Gene3D" id="3.10.180.10">
    <property type="entry name" value="2,3-Dihydroxybiphenyl 1,2-Dioxygenase, domain 1"/>
    <property type="match status" value="1"/>
</dbReference>
<name>A0A6A6E204_9PEZI</name>
<keyword evidence="3" id="KW-1185">Reference proteome</keyword>
<feature type="domain" description="VOC" evidence="1">
    <location>
        <begin position="31"/>
        <end position="213"/>
    </location>
</feature>
<dbReference type="Pfam" id="PF00903">
    <property type="entry name" value="Glyoxalase"/>
    <property type="match status" value="1"/>
</dbReference>
<protein>
    <submittedName>
        <fullName evidence="2">Glyoxalase/Bleomycin resistance protein/Dihydroxybiphenyl dioxygenase</fullName>
    </submittedName>
</protein>
<dbReference type="PANTHER" id="PTHR10374:SF19">
    <property type="entry name" value="LYASE (GLO1), PUTATIVE (AFU_ORTHOLOGUE AFUA_2G13550)-RELATED"/>
    <property type="match status" value="1"/>
</dbReference>
<accession>A0A6A6E204</accession>
<dbReference type="AlphaFoldDB" id="A0A6A6E204"/>
<dbReference type="PROSITE" id="PS51819">
    <property type="entry name" value="VOC"/>
    <property type="match status" value="1"/>
</dbReference>
<dbReference type="Proteomes" id="UP000800200">
    <property type="component" value="Unassembled WGS sequence"/>
</dbReference>